<dbReference type="Ensembl" id="ENSCCNT00000040067.1">
    <property type="protein sequence ID" value="ENSCCNP00000031886.1"/>
    <property type="gene ID" value="ENSCCNG00000030305.1"/>
</dbReference>
<dbReference type="GO" id="GO:0043542">
    <property type="term" value="P:endothelial cell migration"/>
    <property type="evidence" value="ECO:0007669"/>
    <property type="project" value="TreeGrafter"/>
</dbReference>
<dbReference type="GO" id="GO:0043123">
    <property type="term" value="P:positive regulation of canonical NF-kappaB signal transduction"/>
    <property type="evidence" value="ECO:0007669"/>
    <property type="project" value="TreeGrafter"/>
</dbReference>
<reference evidence="6" key="1">
    <citation type="submission" date="2023-09" db="UniProtKB">
        <authorList>
            <consortium name="Ensembl"/>
        </authorList>
    </citation>
    <scope>IDENTIFICATION</scope>
</reference>
<dbReference type="GO" id="GO:0005737">
    <property type="term" value="C:cytoplasm"/>
    <property type="evidence" value="ECO:0007669"/>
    <property type="project" value="TreeGrafter"/>
</dbReference>
<dbReference type="Pfam" id="PF01023">
    <property type="entry name" value="S_100"/>
    <property type="match status" value="1"/>
</dbReference>
<evidence type="ECO:0000256" key="1">
    <source>
        <dbReference type="ARBA" id="ARBA00007323"/>
    </source>
</evidence>
<dbReference type="SMART" id="SM01394">
    <property type="entry name" value="S_100"/>
    <property type="match status" value="1"/>
</dbReference>
<dbReference type="GO" id="GO:0048306">
    <property type="term" value="F:calcium-dependent protein binding"/>
    <property type="evidence" value="ECO:0007669"/>
    <property type="project" value="TreeGrafter"/>
</dbReference>
<evidence type="ECO:0000256" key="4">
    <source>
        <dbReference type="ARBA" id="ARBA00022837"/>
    </source>
</evidence>
<keyword evidence="4" id="KW-0106">Calcium</keyword>
<evidence type="ECO:0000313" key="6">
    <source>
        <dbReference type="Ensembl" id="ENSCCNP00000031886.1"/>
    </source>
</evidence>
<dbReference type="PANTHER" id="PTHR11639:SF77">
    <property type="entry name" value="PROTEIN S100-A12"/>
    <property type="match status" value="1"/>
</dbReference>
<dbReference type="InterPro" id="IPR001751">
    <property type="entry name" value="S100/CaBP7/8-like_CS"/>
</dbReference>
<dbReference type="PANTHER" id="PTHR11639">
    <property type="entry name" value="S100 CALCIUM-BINDING PROTEIN"/>
    <property type="match status" value="1"/>
</dbReference>
<dbReference type="InterPro" id="IPR011992">
    <property type="entry name" value="EF-hand-dom_pair"/>
</dbReference>
<dbReference type="InterPro" id="IPR013787">
    <property type="entry name" value="S100_Ca-bd_sub"/>
</dbReference>
<evidence type="ECO:0000256" key="2">
    <source>
        <dbReference type="ARBA" id="ARBA00022723"/>
    </source>
</evidence>
<keyword evidence="3" id="KW-0677">Repeat</keyword>
<evidence type="ECO:0000259" key="5">
    <source>
        <dbReference type="SMART" id="SM01394"/>
    </source>
</evidence>
<accession>A0A8C0XVM0</accession>
<name>A0A8C0XVM0_CASCN</name>
<comment type="similarity">
    <text evidence="1">Belongs to the S-100 family.</text>
</comment>
<proteinExistence type="inferred from homology"/>
<dbReference type="Gene3D" id="1.10.238.10">
    <property type="entry name" value="EF-hand"/>
    <property type="match status" value="1"/>
</dbReference>
<feature type="domain" description="S100/CaBP-9k-type calcium binding subdomain" evidence="5">
    <location>
        <begin position="4"/>
        <end position="45"/>
    </location>
</feature>
<dbReference type="GO" id="GO:0070062">
    <property type="term" value="C:extracellular exosome"/>
    <property type="evidence" value="ECO:0007669"/>
    <property type="project" value="TreeGrafter"/>
</dbReference>
<dbReference type="GO" id="GO:0050786">
    <property type="term" value="F:RAGE receptor binding"/>
    <property type="evidence" value="ECO:0007669"/>
    <property type="project" value="TreeGrafter"/>
</dbReference>
<sequence>LSMWEEHLEGIINIYQYTVSVDHHDTFSKHQLQHLLKRELPNMENTKYSFDIIFQDLDKNGDAQADFNEFIFLVSSVLKISHDNTHKM</sequence>
<dbReference type="GO" id="GO:0005509">
    <property type="term" value="F:calcium ion binding"/>
    <property type="evidence" value="ECO:0007669"/>
    <property type="project" value="TreeGrafter"/>
</dbReference>
<evidence type="ECO:0000256" key="3">
    <source>
        <dbReference type="ARBA" id="ARBA00022737"/>
    </source>
</evidence>
<dbReference type="GO" id="GO:0061844">
    <property type="term" value="P:antimicrobial humoral immune response mediated by antimicrobial peptide"/>
    <property type="evidence" value="ECO:0007669"/>
    <property type="project" value="TreeGrafter"/>
</dbReference>
<protein>
    <recommendedName>
        <fullName evidence="5">S100/CaBP-9k-type calcium binding subdomain domain-containing protein</fullName>
    </recommendedName>
</protein>
<organism evidence="6">
    <name type="scientific">Castor canadensis</name>
    <name type="common">American beaver</name>
    <dbReference type="NCBI Taxonomy" id="51338"/>
    <lineage>
        <taxon>Eukaryota</taxon>
        <taxon>Metazoa</taxon>
        <taxon>Chordata</taxon>
        <taxon>Craniata</taxon>
        <taxon>Vertebrata</taxon>
        <taxon>Euteleostomi</taxon>
        <taxon>Mammalia</taxon>
        <taxon>Eutheria</taxon>
        <taxon>Euarchontoglires</taxon>
        <taxon>Glires</taxon>
        <taxon>Rodentia</taxon>
        <taxon>Castorimorpha</taxon>
        <taxon>Castoridae</taxon>
        <taxon>Castor</taxon>
    </lineage>
</organism>
<dbReference type="AlphaFoldDB" id="A0A8C0XVM0"/>
<dbReference type="SUPFAM" id="SSF47473">
    <property type="entry name" value="EF-hand"/>
    <property type="match status" value="1"/>
</dbReference>
<dbReference type="PROSITE" id="PS00303">
    <property type="entry name" value="S100_CABP"/>
    <property type="match status" value="1"/>
</dbReference>
<keyword evidence="2" id="KW-0479">Metal-binding</keyword>